<dbReference type="RefSeq" id="WP_379961628.1">
    <property type="nucleotide sequence ID" value="NZ_JAUYVI010000010.1"/>
</dbReference>
<evidence type="ECO:0000256" key="7">
    <source>
        <dbReference type="ARBA" id="ARBA00023136"/>
    </source>
</evidence>
<comment type="caution">
    <text evidence="9">The sequence shown here is derived from an EMBL/GenBank/DDBJ whole genome shotgun (WGS) entry which is preliminary data.</text>
</comment>
<accession>A0ABU0YUE2</accession>
<keyword evidence="5 8" id="KW-0812">Transmembrane</keyword>
<evidence type="ECO:0000256" key="6">
    <source>
        <dbReference type="ARBA" id="ARBA00022989"/>
    </source>
</evidence>
<evidence type="ECO:0000256" key="8">
    <source>
        <dbReference type="SAM" id="Phobius"/>
    </source>
</evidence>
<dbReference type="PANTHER" id="PTHR32196:SF21">
    <property type="entry name" value="ABC TRANSPORTER PERMEASE PROTEIN YPHD-RELATED"/>
    <property type="match status" value="1"/>
</dbReference>
<gene>
    <name evidence="9" type="ORF">Q8A70_26920</name>
</gene>
<evidence type="ECO:0000256" key="5">
    <source>
        <dbReference type="ARBA" id="ARBA00022692"/>
    </source>
</evidence>
<feature type="transmembrane region" description="Helical" evidence="8">
    <location>
        <begin position="28"/>
        <end position="57"/>
    </location>
</feature>
<keyword evidence="6 8" id="KW-1133">Transmembrane helix</keyword>
<proteinExistence type="predicted"/>
<dbReference type="Pfam" id="PF02653">
    <property type="entry name" value="BPD_transp_2"/>
    <property type="match status" value="1"/>
</dbReference>
<feature type="transmembrane region" description="Helical" evidence="8">
    <location>
        <begin position="104"/>
        <end position="123"/>
    </location>
</feature>
<evidence type="ECO:0000256" key="1">
    <source>
        <dbReference type="ARBA" id="ARBA00004651"/>
    </source>
</evidence>
<feature type="transmembrane region" description="Helical" evidence="8">
    <location>
        <begin position="69"/>
        <end position="98"/>
    </location>
</feature>
<dbReference type="InterPro" id="IPR001851">
    <property type="entry name" value="ABC_transp_permease"/>
</dbReference>
<reference evidence="10" key="1">
    <citation type="submission" date="2023-08" db="EMBL/GenBank/DDBJ databases">
        <title>Rhodospirillaceae gen. nov., a novel taxon isolated from the Yangtze River Yuezi River estuary sludge.</title>
        <authorList>
            <person name="Ruan L."/>
        </authorList>
    </citation>
    <scope>NUCLEOTIDE SEQUENCE [LARGE SCALE GENOMIC DNA]</scope>
    <source>
        <strain evidence="10">R-7</strain>
    </source>
</reference>
<evidence type="ECO:0000313" key="9">
    <source>
        <dbReference type="EMBL" id="MDQ7251347.1"/>
    </source>
</evidence>
<protein>
    <submittedName>
        <fullName evidence="9">ABC transporter permease</fullName>
    </submittedName>
</protein>
<keyword evidence="7 8" id="KW-0472">Membrane</keyword>
<keyword evidence="10" id="KW-1185">Reference proteome</keyword>
<keyword evidence="3" id="KW-1003">Cell membrane</keyword>
<organism evidence="9 10">
    <name type="scientific">Dongia sedimenti</name>
    <dbReference type="NCBI Taxonomy" id="3064282"/>
    <lineage>
        <taxon>Bacteria</taxon>
        <taxon>Pseudomonadati</taxon>
        <taxon>Pseudomonadota</taxon>
        <taxon>Alphaproteobacteria</taxon>
        <taxon>Rhodospirillales</taxon>
        <taxon>Dongiaceae</taxon>
        <taxon>Dongia</taxon>
    </lineage>
</organism>
<evidence type="ECO:0000313" key="10">
    <source>
        <dbReference type="Proteomes" id="UP001230156"/>
    </source>
</evidence>
<evidence type="ECO:0000256" key="4">
    <source>
        <dbReference type="ARBA" id="ARBA00022519"/>
    </source>
</evidence>
<dbReference type="Proteomes" id="UP001230156">
    <property type="component" value="Unassembled WGS sequence"/>
</dbReference>
<keyword evidence="4" id="KW-0997">Cell inner membrane</keyword>
<feature type="transmembrane region" description="Helical" evidence="8">
    <location>
        <begin position="225"/>
        <end position="243"/>
    </location>
</feature>
<name>A0ABU0YUE2_9PROT</name>
<sequence length="340" mass="34870">MTIEPHPPAAEAAGGTSSIQRVLFSNEFGLVVLIALAFAVFASALPGFTTPFSLFAIGRQIGIDTMIGLAMMAVIVTGGLDLSVGAIGVSAAMVFGWLCERLGLPLAVSIPGALLFGALLGAINGYTVVRSGVHSFIITLASMSIFFGVMIFLTKAEAFRGLPPEVAGLGRLKLGGKVSALLAVSLAACVALSVFYRFTTLGRRMLAAGANPRAAEISGVRTGRMIIACHALTGALAALAGLMVTARTGAAVPSMAGQLGQDWLLPAFLAPVLGGTLLSGGRVAVFGTLLGAAFVNVITSGLLQLRVGEFWIQACLGLILLAAVLADRGRHTILRRRGLV</sequence>
<feature type="transmembrane region" description="Helical" evidence="8">
    <location>
        <begin position="310"/>
        <end position="327"/>
    </location>
</feature>
<evidence type="ECO:0000256" key="3">
    <source>
        <dbReference type="ARBA" id="ARBA00022475"/>
    </source>
</evidence>
<dbReference type="EMBL" id="JAUYVI010000010">
    <property type="protein sequence ID" value="MDQ7251347.1"/>
    <property type="molecule type" value="Genomic_DNA"/>
</dbReference>
<feature type="transmembrane region" description="Helical" evidence="8">
    <location>
        <begin position="135"/>
        <end position="154"/>
    </location>
</feature>
<dbReference type="PANTHER" id="PTHR32196">
    <property type="entry name" value="ABC TRANSPORTER PERMEASE PROTEIN YPHD-RELATED-RELATED"/>
    <property type="match status" value="1"/>
</dbReference>
<keyword evidence="2" id="KW-0813">Transport</keyword>
<feature type="transmembrane region" description="Helical" evidence="8">
    <location>
        <begin position="285"/>
        <end position="304"/>
    </location>
</feature>
<comment type="subcellular location">
    <subcellularLocation>
        <location evidence="1">Cell membrane</location>
        <topology evidence="1">Multi-pass membrane protein</topology>
    </subcellularLocation>
</comment>
<evidence type="ECO:0000256" key="2">
    <source>
        <dbReference type="ARBA" id="ARBA00022448"/>
    </source>
</evidence>
<feature type="transmembrane region" description="Helical" evidence="8">
    <location>
        <begin position="263"/>
        <end position="280"/>
    </location>
</feature>
<dbReference type="CDD" id="cd06579">
    <property type="entry name" value="TM_PBP1_transp_AraH_like"/>
    <property type="match status" value="1"/>
</dbReference>
<feature type="transmembrane region" description="Helical" evidence="8">
    <location>
        <begin position="174"/>
        <end position="196"/>
    </location>
</feature>